<evidence type="ECO:0000256" key="13">
    <source>
        <dbReference type="SAM" id="Phobius"/>
    </source>
</evidence>
<evidence type="ECO:0000256" key="4">
    <source>
        <dbReference type="ARBA" id="ARBA00007244"/>
    </source>
</evidence>
<keyword evidence="15" id="KW-1185">Reference proteome</keyword>
<evidence type="ECO:0000256" key="8">
    <source>
        <dbReference type="ARBA" id="ARBA00022723"/>
    </source>
</evidence>
<dbReference type="NCBIfam" id="TIGR02970">
    <property type="entry name" value="succ_dehyd_cytB"/>
    <property type="match status" value="1"/>
</dbReference>
<dbReference type="RefSeq" id="WP_354465583.1">
    <property type="nucleotide sequence ID" value="NZ_JBEPMM010000002.1"/>
</dbReference>
<dbReference type="Gene3D" id="1.20.1300.10">
    <property type="entry name" value="Fumarate reductase/succinate dehydrogenase, transmembrane subunit"/>
    <property type="match status" value="1"/>
</dbReference>
<dbReference type="InterPro" id="IPR000701">
    <property type="entry name" value="SuccDH_FuR_B_TM-su"/>
</dbReference>
<dbReference type="Proteomes" id="UP001549145">
    <property type="component" value="Unassembled WGS sequence"/>
</dbReference>
<comment type="subunit">
    <text evidence="12">Part of an enzyme complex containing four subunits: a flavoprotein, an iron-sulfur protein, plus two membrane-anchoring proteins, SdhC and SdhD. The complex can form homotrimers.</text>
</comment>
<evidence type="ECO:0000256" key="5">
    <source>
        <dbReference type="ARBA" id="ARBA00020076"/>
    </source>
</evidence>
<evidence type="ECO:0000256" key="1">
    <source>
        <dbReference type="ARBA" id="ARBA00001971"/>
    </source>
</evidence>
<feature type="transmembrane region" description="Helical" evidence="13">
    <location>
        <begin position="104"/>
        <end position="125"/>
    </location>
</feature>
<dbReference type="InterPro" id="IPR014314">
    <property type="entry name" value="Succ_DH_cytb556"/>
</dbReference>
<evidence type="ECO:0000256" key="12">
    <source>
        <dbReference type="ARBA" id="ARBA00025912"/>
    </source>
</evidence>
<comment type="similarity">
    <text evidence="4">Belongs to the cytochrome b560 family.</text>
</comment>
<evidence type="ECO:0000256" key="10">
    <source>
        <dbReference type="ARBA" id="ARBA00023004"/>
    </source>
</evidence>
<keyword evidence="10" id="KW-0408">Iron</keyword>
<comment type="function">
    <text evidence="2">Membrane-anchoring subunit of succinate dehydrogenase (SDH).</text>
</comment>
<reference evidence="14 15" key="1">
    <citation type="submission" date="2024-06" db="EMBL/GenBank/DDBJ databases">
        <title>Genomic Encyclopedia of Type Strains, Phase IV (KMG-IV): sequencing the most valuable type-strain genomes for metagenomic binning, comparative biology and taxonomic classification.</title>
        <authorList>
            <person name="Goeker M."/>
        </authorList>
    </citation>
    <scope>NUCLEOTIDE SEQUENCE [LARGE SCALE GENOMIC DNA]</scope>
    <source>
        <strain evidence="14 15">DSM 21331</strain>
    </source>
</reference>
<comment type="cofactor">
    <cofactor evidence="1">
        <name>heme</name>
        <dbReference type="ChEBI" id="CHEBI:30413"/>
    </cofactor>
</comment>
<evidence type="ECO:0000256" key="6">
    <source>
        <dbReference type="ARBA" id="ARBA00022617"/>
    </source>
</evidence>
<evidence type="ECO:0000313" key="15">
    <source>
        <dbReference type="Proteomes" id="UP001549145"/>
    </source>
</evidence>
<accession>A0ABV2L1C7</accession>
<keyword evidence="11 13" id="KW-0472">Membrane</keyword>
<comment type="caution">
    <text evidence="14">The sequence shown here is derived from an EMBL/GenBank/DDBJ whole genome shotgun (WGS) entry which is preliminary data.</text>
</comment>
<dbReference type="InterPro" id="IPR039023">
    <property type="entry name" value="SdhC_prok"/>
</dbReference>
<dbReference type="InterPro" id="IPR034804">
    <property type="entry name" value="SQR/QFR_C/D"/>
</dbReference>
<dbReference type="Pfam" id="PF01127">
    <property type="entry name" value="Sdh_cyt"/>
    <property type="match status" value="1"/>
</dbReference>
<keyword evidence="7 13" id="KW-0812">Transmembrane</keyword>
<dbReference type="PANTHER" id="PTHR41910">
    <property type="entry name" value="SUCCINATE DEHYDROGENASE 2 MEMBRANE SUBUNIT SDHC"/>
    <property type="match status" value="1"/>
</dbReference>
<gene>
    <name evidence="14" type="ORF">ABID43_001162</name>
</gene>
<comment type="subcellular location">
    <subcellularLocation>
        <location evidence="3">Membrane</location>
    </subcellularLocation>
</comment>
<feature type="transmembrane region" description="Helical" evidence="13">
    <location>
        <begin position="72"/>
        <end position="92"/>
    </location>
</feature>
<feature type="transmembrane region" description="Helical" evidence="13">
    <location>
        <begin position="28"/>
        <end position="52"/>
    </location>
</feature>
<keyword evidence="9 13" id="KW-1133">Transmembrane helix</keyword>
<evidence type="ECO:0000256" key="3">
    <source>
        <dbReference type="ARBA" id="ARBA00004370"/>
    </source>
</evidence>
<evidence type="ECO:0000256" key="9">
    <source>
        <dbReference type="ARBA" id="ARBA00022989"/>
    </source>
</evidence>
<keyword evidence="6" id="KW-0349">Heme</keyword>
<sequence>MSAGTQTALPRRGALRAARPRAGFAAALLHRLSGVALALFLPMHFIALGTALQGADRLESFLGLTHNGFVRMAEWGLVSALALHMVLGLRVLALEWFVTRERTALVVSVCVAAGLAVGLLFLLGAA</sequence>
<evidence type="ECO:0000256" key="11">
    <source>
        <dbReference type="ARBA" id="ARBA00023136"/>
    </source>
</evidence>
<protein>
    <recommendedName>
        <fullName evidence="5">Succinate dehydrogenase cytochrome b556 subunit</fullName>
    </recommendedName>
</protein>
<keyword evidence="8" id="KW-0479">Metal-binding</keyword>
<dbReference type="PANTHER" id="PTHR41910:SF1">
    <property type="entry name" value="SUCCINATE DEHYDROGENASE HYDROPHOBIC MEMBRANE ANCHOR SUBUNIT"/>
    <property type="match status" value="1"/>
</dbReference>
<evidence type="ECO:0000256" key="7">
    <source>
        <dbReference type="ARBA" id="ARBA00022692"/>
    </source>
</evidence>
<proteinExistence type="inferred from homology"/>
<evidence type="ECO:0000313" key="14">
    <source>
        <dbReference type="EMBL" id="MET3691637.1"/>
    </source>
</evidence>
<dbReference type="EMBL" id="JBEPMM010000002">
    <property type="protein sequence ID" value="MET3691637.1"/>
    <property type="molecule type" value="Genomic_DNA"/>
</dbReference>
<dbReference type="SUPFAM" id="SSF81343">
    <property type="entry name" value="Fumarate reductase respiratory complex transmembrane subunits"/>
    <property type="match status" value="1"/>
</dbReference>
<organism evidence="14 15">
    <name type="scientific">Methylobacterium goesingense</name>
    <dbReference type="NCBI Taxonomy" id="243690"/>
    <lineage>
        <taxon>Bacteria</taxon>
        <taxon>Pseudomonadati</taxon>
        <taxon>Pseudomonadota</taxon>
        <taxon>Alphaproteobacteria</taxon>
        <taxon>Hyphomicrobiales</taxon>
        <taxon>Methylobacteriaceae</taxon>
        <taxon>Methylobacterium</taxon>
    </lineage>
</organism>
<name>A0ABV2L1C7_9HYPH</name>
<evidence type="ECO:0000256" key="2">
    <source>
        <dbReference type="ARBA" id="ARBA00004050"/>
    </source>
</evidence>